<evidence type="ECO:0000313" key="2">
    <source>
        <dbReference type="Proteomes" id="UP001595839"/>
    </source>
</evidence>
<evidence type="ECO:0000313" key="1">
    <source>
        <dbReference type="EMBL" id="MFC4498767.1"/>
    </source>
</evidence>
<name>A0ABV9AH56_9ACTN</name>
<organism evidence="1 2">
    <name type="scientific">Streptomyces vulcanius</name>
    <dbReference type="NCBI Taxonomy" id="1441876"/>
    <lineage>
        <taxon>Bacteria</taxon>
        <taxon>Bacillati</taxon>
        <taxon>Actinomycetota</taxon>
        <taxon>Actinomycetes</taxon>
        <taxon>Kitasatosporales</taxon>
        <taxon>Streptomycetaceae</taxon>
        <taxon>Streptomyces</taxon>
    </lineage>
</organism>
<comment type="caution">
    <text evidence="1">The sequence shown here is derived from an EMBL/GenBank/DDBJ whole genome shotgun (WGS) entry which is preliminary data.</text>
</comment>
<protein>
    <submittedName>
        <fullName evidence="1">Uncharacterized protein</fullName>
    </submittedName>
</protein>
<reference evidence="2" key="1">
    <citation type="journal article" date="2019" name="Int. J. Syst. Evol. Microbiol.">
        <title>The Global Catalogue of Microorganisms (GCM) 10K type strain sequencing project: providing services to taxonomists for standard genome sequencing and annotation.</title>
        <authorList>
            <consortium name="The Broad Institute Genomics Platform"/>
            <consortium name="The Broad Institute Genome Sequencing Center for Infectious Disease"/>
            <person name="Wu L."/>
            <person name="Ma J."/>
        </authorList>
    </citation>
    <scope>NUCLEOTIDE SEQUENCE [LARGE SCALE GENOMIC DNA]</scope>
    <source>
        <strain evidence="2">CGMCC 4.7177</strain>
    </source>
</reference>
<dbReference type="Proteomes" id="UP001595839">
    <property type="component" value="Unassembled WGS sequence"/>
</dbReference>
<accession>A0ABV9AH56</accession>
<dbReference type="EMBL" id="JBHSFK010000002">
    <property type="protein sequence ID" value="MFC4498767.1"/>
    <property type="molecule type" value="Genomic_DNA"/>
</dbReference>
<proteinExistence type="predicted"/>
<gene>
    <name evidence="1" type="ORF">ACFPIH_04385</name>
</gene>
<sequence length="77" mass="8605">MNEVKTYTEDQVTEAANAALQLIIDDIPCDDEWEEPLSLMVNTTISALTSGMQTTSEEAVLEHYGEDLDEFMSTRGF</sequence>
<keyword evidence="2" id="KW-1185">Reference proteome</keyword>
<dbReference type="RefSeq" id="WP_381168340.1">
    <property type="nucleotide sequence ID" value="NZ_JBHSFK010000002.1"/>
</dbReference>